<protein>
    <submittedName>
        <fullName evidence="2">SIMPL domain-containing protein</fullName>
    </submittedName>
</protein>
<keyword evidence="1" id="KW-0732">Signal</keyword>
<feature type="signal peptide" evidence="1">
    <location>
        <begin position="1"/>
        <end position="18"/>
    </location>
</feature>
<evidence type="ECO:0000313" key="3">
    <source>
        <dbReference type="Proteomes" id="UP000663281"/>
    </source>
</evidence>
<dbReference type="PANTHER" id="PTHR34387">
    <property type="entry name" value="SLR1258 PROTEIN"/>
    <property type="match status" value="1"/>
</dbReference>
<dbReference type="Gene3D" id="3.30.110.170">
    <property type="entry name" value="Protein of unknown function (DUF541), domain 1"/>
    <property type="match status" value="1"/>
</dbReference>
<dbReference type="AlphaFoldDB" id="A0A974XK70"/>
<dbReference type="InterPro" id="IPR052022">
    <property type="entry name" value="26kDa_periplasmic_antigen"/>
</dbReference>
<dbReference type="Pfam" id="PF04402">
    <property type="entry name" value="SIMPL"/>
    <property type="match status" value="1"/>
</dbReference>
<accession>A0A974XK70</accession>
<dbReference type="Proteomes" id="UP000663281">
    <property type="component" value="Chromosome"/>
</dbReference>
<evidence type="ECO:0000313" key="2">
    <source>
        <dbReference type="EMBL" id="QSX29819.1"/>
    </source>
</evidence>
<dbReference type="KEGG" id="scyp:JYB88_16795"/>
<sequence length="240" mass="25980">MKYFCLFALLVFSSFSYSNNSLPNNRHIAVVGNAQVSATPDIAVIHLEVESLKGSSAESKTDVDDRVNKLLAGLGKFKIDEKNVSASGISTAPVYSYRENDKRELDGYRASRNLIVTLYELESLNAFMDFALSVQIDEITRVELKSSKEAELKNEASALAVANAKEKGNMLASAFGATLGNVYSIGSSADDSYGRYGANSGIERIEVSGSLAKPRVSGKYLQENMVFSASVSVVFDLNVE</sequence>
<evidence type="ECO:0000256" key="1">
    <source>
        <dbReference type="SAM" id="SignalP"/>
    </source>
</evidence>
<gene>
    <name evidence="2" type="ORF">JYB88_16795</name>
</gene>
<proteinExistence type="predicted"/>
<dbReference type="PANTHER" id="PTHR34387:SF1">
    <property type="entry name" value="PERIPLASMIC IMMUNOGENIC PROTEIN"/>
    <property type="match status" value="1"/>
</dbReference>
<name>A0A974XK70_9GAMM</name>
<reference evidence="2 3" key="1">
    <citation type="submission" date="2021-03" db="EMBL/GenBank/DDBJ databases">
        <title>Novel species identification of genus Shewanella.</title>
        <authorList>
            <person name="Liu G."/>
            <person name="Zhang Q."/>
        </authorList>
    </citation>
    <scope>NUCLEOTIDE SEQUENCE [LARGE SCALE GENOMIC DNA]</scope>
    <source>
        <strain evidence="2 3">FJAT-53726</strain>
    </source>
</reference>
<dbReference type="InterPro" id="IPR007497">
    <property type="entry name" value="SIMPL/DUF541"/>
</dbReference>
<dbReference type="EMBL" id="CP071504">
    <property type="protein sequence ID" value="QSX29819.1"/>
    <property type="molecule type" value="Genomic_DNA"/>
</dbReference>
<organism evidence="2 3">
    <name type="scientific">Shewanella cyperi</name>
    <dbReference type="NCBI Taxonomy" id="2814292"/>
    <lineage>
        <taxon>Bacteria</taxon>
        <taxon>Pseudomonadati</taxon>
        <taxon>Pseudomonadota</taxon>
        <taxon>Gammaproteobacteria</taxon>
        <taxon>Alteromonadales</taxon>
        <taxon>Shewanellaceae</taxon>
        <taxon>Shewanella</taxon>
    </lineage>
</organism>
<dbReference type="GO" id="GO:0006974">
    <property type="term" value="P:DNA damage response"/>
    <property type="evidence" value="ECO:0007669"/>
    <property type="project" value="TreeGrafter"/>
</dbReference>
<keyword evidence="3" id="KW-1185">Reference proteome</keyword>
<feature type="chain" id="PRO_5036963665" evidence="1">
    <location>
        <begin position="19"/>
        <end position="240"/>
    </location>
</feature>
<dbReference type="Gene3D" id="3.30.70.2970">
    <property type="entry name" value="Protein of unknown function (DUF541), domain 2"/>
    <property type="match status" value="1"/>
</dbReference>
<dbReference type="RefSeq" id="WP_207324863.1">
    <property type="nucleotide sequence ID" value="NZ_CP071504.1"/>
</dbReference>